<dbReference type="InterPro" id="IPR046733">
    <property type="entry name" value="DUF6625"/>
</dbReference>
<evidence type="ECO:0000313" key="2">
    <source>
        <dbReference type="Proteomes" id="UP000438983"/>
    </source>
</evidence>
<reference evidence="1 2" key="1">
    <citation type="submission" date="2019-12" db="EMBL/GenBank/DDBJ databases">
        <title>Complete genome sequence of Pseudomonas stutzeri.</title>
        <authorList>
            <person name="Lim S.R."/>
            <person name="Kim J.H."/>
        </authorList>
    </citation>
    <scope>NUCLEOTIDE SEQUENCE [LARGE SCALE GENOMIC DNA]</scope>
    <source>
        <strain evidence="1 2">PM101005</strain>
    </source>
</reference>
<gene>
    <name evidence="1" type="ORF">GQA94_00875</name>
</gene>
<dbReference type="EMBL" id="CP046902">
    <property type="protein sequence ID" value="QGZ28680.1"/>
    <property type="molecule type" value="Genomic_DNA"/>
</dbReference>
<organism evidence="1 2">
    <name type="scientific">Stutzerimonas stutzeri</name>
    <name type="common">Pseudomonas stutzeri</name>
    <dbReference type="NCBI Taxonomy" id="316"/>
    <lineage>
        <taxon>Bacteria</taxon>
        <taxon>Pseudomonadati</taxon>
        <taxon>Pseudomonadota</taxon>
        <taxon>Gammaproteobacteria</taxon>
        <taxon>Pseudomonadales</taxon>
        <taxon>Pseudomonadaceae</taxon>
        <taxon>Stutzerimonas</taxon>
    </lineage>
</organism>
<proteinExistence type="predicted"/>
<name>A0A6I6LI61_STUST</name>
<dbReference type="Proteomes" id="UP000438983">
    <property type="component" value="Chromosome"/>
</dbReference>
<accession>A0A6I6LI61</accession>
<sequence>MNPSRIRLLIPYFGRWPFWMPFFLQTCKRNADIDWLFFSDCGTPDDLPDNVRIVPISFADYCQLVSERLGISFKPTNPYKLCDIKPALGHIHAEHLDGFDFWGFSDIDLVYGQLRGYFSEERLARYDLLSTHARRVSGHLCLLRNNERMRQAFMRVPNWQACFEDPEHRAFDEAAFSRLFIRRKNWPEALRRVADRFNPWRRTSEFNEAFSTPHARVPWLSGGFDFPDCWIWNDGRLTNNQDGARDFPYFHFITWKNAKWSGRSPDLLMQPQDLAARPSWCVTEQGFRTPDGVFTATERRAGTDDSR</sequence>
<dbReference type="OrthoDB" id="1910631at2"/>
<dbReference type="Pfam" id="PF20330">
    <property type="entry name" value="DUF6625"/>
    <property type="match status" value="1"/>
</dbReference>
<protein>
    <recommendedName>
        <fullName evidence="3">Glycosyl transferase</fullName>
    </recommendedName>
</protein>
<evidence type="ECO:0008006" key="3">
    <source>
        <dbReference type="Google" id="ProtNLM"/>
    </source>
</evidence>
<dbReference type="AlphaFoldDB" id="A0A6I6LI61"/>
<evidence type="ECO:0000313" key="1">
    <source>
        <dbReference type="EMBL" id="QGZ28680.1"/>
    </source>
</evidence>